<comment type="caution">
    <text evidence="1">The sequence shown here is derived from an EMBL/GenBank/DDBJ whole genome shotgun (WGS) entry which is preliminary data.</text>
</comment>
<dbReference type="RefSeq" id="WP_071470490.1">
    <property type="nucleotide sequence ID" value="NZ_MEHT01000044.1"/>
</dbReference>
<dbReference type="InterPro" id="IPR045516">
    <property type="entry name" value="DUF6477"/>
</dbReference>
<evidence type="ECO:0000313" key="1">
    <source>
        <dbReference type="EMBL" id="PZX47207.1"/>
    </source>
</evidence>
<dbReference type="STRING" id="121821.GCA_001870675_02721"/>
<sequence>MHIAHSTLDTLIRPRLLIVSARYALRDYNRANRLARLLGLPMSQHLPSAHMALAQLLECERALEHARRTHDASWSAAAHVAVMTALLYEALLVRQTQPGRAGEHVPEGAARLAL</sequence>
<dbReference type="Pfam" id="PF20083">
    <property type="entry name" value="DUF6477"/>
    <property type="match status" value="1"/>
</dbReference>
<dbReference type="Proteomes" id="UP000249364">
    <property type="component" value="Unassembled WGS sequence"/>
</dbReference>
<name>A0A2W7QU21_9RHOB</name>
<reference evidence="1 2" key="1">
    <citation type="submission" date="2018-06" db="EMBL/GenBank/DDBJ databases">
        <title>Genomic Encyclopedia of Archaeal and Bacterial Type Strains, Phase II (KMG-II): from individual species to whole genera.</title>
        <authorList>
            <person name="Goeker M."/>
        </authorList>
    </citation>
    <scope>NUCLEOTIDE SEQUENCE [LARGE SCALE GENOMIC DNA]</scope>
    <source>
        <strain evidence="1 2">DSM 13087</strain>
    </source>
</reference>
<accession>A0A2W7QU21</accession>
<organism evidence="1 2">
    <name type="scientific">Roseinatronobacter thiooxidans</name>
    <dbReference type="NCBI Taxonomy" id="121821"/>
    <lineage>
        <taxon>Bacteria</taxon>
        <taxon>Pseudomonadati</taxon>
        <taxon>Pseudomonadota</taxon>
        <taxon>Alphaproteobacteria</taxon>
        <taxon>Rhodobacterales</taxon>
        <taxon>Paracoccaceae</taxon>
        <taxon>Roseinatronobacter</taxon>
    </lineage>
</organism>
<gene>
    <name evidence="1" type="ORF">LY56_00502</name>
</gene>
<proteinExistence type="predicted"/>
<keyword evidence="2" id="KW-1185">Reference proteome</keyword>
<dbReference type="EMBL" id="QKZQ01000002">
    <property type="protein sequence ID" value="PZX47207.1"/>
    <property type="molecule type" value="Genomic_DNA"/>
</dbReference>
<protein>
    <submittedName>
        <fullName evidence="1">Uncharacterized protein</fullName>
    </submittedName>
</protein>
<dbReference type="OrthoDB" id="7875218at2"/>
<dbReference type="AlphaFoldDB" id="A0A2W7QU21"/>
<evidence type="ECO:0000313" key="2">
    <source>
        <dbReference type="Proteomes" id="UP000249364"/>
    </source>
</evidence>